<dbReference type="EMBL" id="CP016171">
    <property type="protein sequence ID" value="ANN73684.1"/>
    <property type="molecule type" value="Genomic_DNA"/>
</dbReference>
<dbReference type="GO" id="GO:0003677">
    <property type="term" value="F:DNA binding"/>
    <property type="evidence" value="ECO:0007669"/>
    <property type="project" value="UniProtKB-KW"/>
</dbReference>
<evidence type="ECO:0000313" key="6">
    <source>
        <dbReference type="EMBL" id="ANN68543.1"/>
    </source>
</evidence>
<dbReference type="EMBL" id="CP016170">
    <property type="protein sequence ID" value="ANN68543.1"/>
    <property type="molecule type" value="Genomic_DNA"/>
</dbReference>
<dbReference type="InterPro" id="IPR036390">
    <property type="entry name" value="WH_DNA-bd_sf"/>
</dbReference>
<dbReference type="Gene3D" id="1.10.10.10">
    <property type="entry name" value="Winged helix-like DNA-binding domain superfamily/Winged helix DNA-binding domain"/>
    <property type="match status" value="1"/>
</dbReference>
<dbReference type="InterPro" id="IPR036388">
    <property type="entry name" value="WH-like_DNA-bd_sf"/>
</dbReference>
<organism evidence="7 9">
    <name type="scientific">Bordetella bronchialis</name>
    <dbReference type="NCBI Taxonomy" id="463025"/>
    <lineage>
        <taxon>Bacteria</taxon>
        <taxon>Pseudomonadati</taxon>
        <taxon>Pseudomonadota</taxon>
        <taxon>Betaproteobacteria</taxon>
        <taxon>Burkholderiales</taxon>
        <taxon>Alcaligenaceae</taxon>
        <taxon>Bordetella</taxon>
    </lineage>
</organism>
<dbReference type="STRING" id="463025.BAU08_22060"/>
<dbReference type="Pfam" id="PF00126">
    <property type="entry name" value="HTH_1"/>
    <property type="match status" value="1"/>
</dbReference>
<dbReference type="OrthoDB" id="9803735at2"/>
<keyword evidence="2" id="KW-0805">Transcription regulation</keyword>
<dbReference type="SUPFAM" id="SSF53850">
    <property type="entry name" value="Periplasmic binding protein-like II"/>
    <property type="match status" value="1"/>
</dbReference>
<dbReference type="GO" id="GO:0003700">
    <property type="term" value="F:DNA-binding transcription factor activity"/>
    <property type="evidence" value="ECO:0007669"/>
    <property type="project" value="InterPro"/>
</dbReference>
<dbReference type="RefSeq" id="WP_066355280.1">
    <property type="nucleotide sequence ID" value="NZ_CBCSFJ010000011.1"/>
</dbReference>
<dbReference type="CDD" id="cd08427">
    <property type="entry name" value="PBP2_LTTR_like_2"/>
    <property type="match status" value="1"/>
</dbReference>
<accession>A0A193FMR0</accession>
<dbReference type="PANTHER" id="PTHR30346:SF28">
    <property type="entry name" value="HTH-TYPE TRANSCRIPTIONAL REGULATOR CYNR"/>
    <property type="match status" value="1"/>
</dbReference>
<evidence type="ECO:0000259" key="5">
    <source>
        <dbReference type="PROSITE" id="PS50931"/>
    </source>
</evidence>
<protein>
    <submittedName>
        <fullName evidence="7">LysR family transcriptional regulator</fullName>
    </submittedName>
</protein>
<dbReference type="Pfam" id="PF03466">
    <property type="entry name" value="LysR_substrate"/>
    <property type="match status" value="1"/>
</dbReference>
<dbReference type="FunFam" id="1.10.10.10:FF:000001">
    <property type="entry name" value="LysR family transcriptional regulator"/>
    <property type="match status" value="1"/>
</dbReference>
<reference evidence="8 9" key="1">
    <citation type="submission" date="2016-06" db="EMBL/GenBank/DDBJ databases">
        <title>Complete genome sequences of Bordetella bronchialis and Bordetella flabilis.</title>
        <authorList>
            <person name="LiPuma J.J."/>
            <person name="Spilker T."/>
        </authorList>
    </citation>
    <scope>NUCLEOTIDE SEQUENCE [LARGE SCALE GENOMIC DNA]</scope>
    <source>
        <strain evidence="7 9">AU17976</strain>
        <strain evidence="6 8">AU3182</strain>
    </source>
</reference>
<dbReference type="SUPFAM" id="SSF46785">
    <property type="entry name" value="Winged helix' DNA-binding domain"/>
    <property type="match status" value="1"/>
</dbReference>
<keyword evidence="4" id="KW-0804">Transcription</keyword>
<feature type="domain" description="HTH lysR-type" evidence="5">
    <location>
        <begin position="1"/>
        <end position="58"/>
    </location>
</feature>
<dbReference type="GO" id="GO:0032993">
    <property type="term" value="C:protein-DNA complex"/>
    <property type="evidence" value="ECO:0007669"/>
    <property type="project" value="TreeGrafter"/>
</dbReference>
<dbReference type="AlphaFoldDB" id="A0A193FMR0"/>
<dbReference type="KEGG" id="bbro:BAU06_21525"/>
<evidence type="ECO:0000313" key="8">
    <source>
        <dbReference type="Proteomes" id="UP000091897"/>
    </source>
</evidence>
<evidence type="ECO:0000256" key="4">
    <source>
        <dbReference type="ARBA" id="ARBA00023163"/>
    </source>
</evidence>
<keyword evidence="8" id="KW-1185">Reference proteome</keyword>
<dbReference type="PANTHER" id="PTHR30346">
    <property type="entry name" value="TRANSCRIPTIONAL DUAL REGULATOR HCAR-RELATED"/>
    <property type="match status" value="1"/>
</dbReference>
<dbReference type="PROSITE" id="PS50931">
    <property type="entry name" value="HTH_LYSR"/>
    <property type="match status" value="1"/>
</dbReference>
<evidence type="ECO:0000256" key="3">
    <source>
        <dbReference type="ARBA" id="ARBA00023125"/>
    </source>
</evidence>
<evidence type="ECO:0000313" key="7">
    <source>
        <dbReference type="EMBL" id="ANN73684.1"/>
    </source>
</evidence>
<evidence type="ECO:0000256" key="2">
    <source>
        <dbReference type="ARBA" id="ARBA00023015"/>
    </source>
</evidence>
<dbReference type="InterPro" id="IPR005119">
    <property type="entry name" value="LysR_subst-bd"/>
</dbReference>
<dbReference type="InterPro" id="IPR000847">
    <property type="entry name" value="LysR_HTH_N"/>
</dbReference>
<keyword evidence="3" id="KW-0238">DNA-binding</keyword>
<dbReference type="Proteomes" id="UP000092213">
    <property type="component" value="Chromosome"/>
</dbReference>
<evidence type="ECO:0000313" key="9">
    <source>
        <dbReference type="Proteomes" id="UP000092213"/>
    </source>
</evidence>
<sequence length="300" mass="32752">MDTRYLQSFVTVAESGSFAQAARRLDLTPTAVAARIKALEDTLGLTLIKRAGRSVRPTEAGMRILERARALLRDARDLAALAEDEASYGELRLGVFVSAMTSVLPPVLKRVYDRYPSLSVFVMPGASVDLCHRVAGGELDAAIVVEPQFAIGKSVRWQSIMEEPLVVVAPAAMKGQDAHDLLRTQPFIRYDRSVLGGQLADRYLRDHRIVPHQRLEMDSLLGVAALVDQGLGVALLPDWSSLWSSRYALTRVPLPGRAPVRRVGLVWQAQGARTALAETLLDVARAIFGRPGGRHASRGD</sequence>
<proteinExistence type="inferred from homology"/>
<comment type="similarity">
    <text evidence="1">Belongs to the LysR transcriptional regulatory family.</text>
</comment>
<name>A0A193FMR0_9BORD</name>
<dbReference type="Proteomes" id="UP000091897">
    <property type="component" value="Chromosome"/>
</dbReference>
<gene>
    <name evidence="6" type="ORF">BAU06_21525</name>
    <name evidence="7" type="ORF">BAU08_22060</name>
</gene>
<evidence type="ECO:0000256" key="1">
    <source>
        <dbReference type="ARBA" id="ARBA00009437"/>
    </source>
</evidence>
<dbReference type="Gene3D" id="3.40.190.10">
    <property type="entry name" value="Periplasmic binding protein-like II"/>
    <property type="match status" value="2"/>
</dbReference>